<dbReference type="Pfam" id="PF14537">
    <property type="entry name" value="Cytochrom_c3_2"/>
    <property type="match status" value="1"/>
</dbReference>
<evidence type="ECO:0000313" key="9">
    <source>
        <dbReference type="EMBL" id="QJA05689.1"/>
    </source>
</evidence>
<keyword evidence="10" id="KW-1185">Reference proteome</keyword>
<feature type="domain" description="Tetrahaem cytochrome" evidence="8">
    <location>
        <begin position="64"/>
        <end position="129"/>
    </location>
</feature>
<keyword evidence="5" id="KW-0479">Metal-binding</keyword>
<accession>A0A6H1WRA3</accession>
<dbReference type="KEGG" id="tmai:FVE67_02240"/>
<dbReference type="InterPro" id="IPR012286">
    <property type="entry name" value="Tetrahaem_cytochrome"/>
</dbReference>
<evidence type="ECO:0000256" key="2">
    <source>
        <dbReference type="ARBA" id="ARBA00004196"/>
    </source>
</evidence>
<evidence type="ECO:0000256" key="3">
    <source>
        <dbReference type="ARBA" id="ARBA00022448"/>
    </source>
</evidence>
<reference evidence="9 10" key="1">
    <citation type="submission" date="2019-08" db="EMBL/GenBank/DDBJ databases">
        <title>Complete genome sequence of Thermosulfurimonas marina SU872T, an anaerobic thermophilic chemolithoautotrophic bacterium isolated from a shallow marine hydrothermal vent.</title>
        <authorList>
            <person name="Allioux M."/>
            <person name="Jebbar M."/>
            <person name="Slobodkina G."/>
            <person name="Slobodkin A."/>
            <person name="Moalic Y."/>
            <person name="Frolova A."/>
            <person name="Shao Z."/>
            <person name="Alain K."/>
        </authorList>
    </citation>
    <scope>NUCLEOTIDE SEQUENCE [LARGE SCALE GENOMIC DNA]</scope>
    <source>
        <strain evidence="9 10">SU872</strain>
    </source>
</reference>
<evidence type="ECO:0000313" key="10">
    <source>
        <dbReference type="Proteomes" id="UP000501253"/>
    </source>
</evidence>
<dbReference type="EMBL" id="CP042909">
    <property type="protein sequence ID" value="QJA05689.1"/>
    <property type="molecule type" value="Genomic_DNA"/>
</dbReference>
<evidence type="ECO:0000256" key="6">
    <source>
        <dbReference type="ARBA" id="ARBA00022982"/>
    </source>
</evidence>
<dbReference type="Gene3D" id="1.10.287.3080">
    <property type="match status" value="1"/>
</dbReference>
<dbReference type="AlphaFoldDB" id="A0A6H1WRA3"/>
<evidence type="ECO:0000256" key="1">
    <source>
        <dbReference type="ARBA" id="ARBA00001926"/>
    </source>
</evidence>
<dbReference type="GO" id="GO:0046872">
    <property type="term" value="F:metal ion binding"/>
    <property type="evidence" value="ECO:0007669"/>
    <property type="project" value="UniProtKB-KW"/>
</dbReference>
<proteinExistence type="predicted"/>
<name>A0A6H1WRA3_9BACT</name>
<dbReference type="SUPFAM" id="SSF48695">
    <property type="entry name" value="Multiheme cytochromes"/>
    <property type="match status" value="1"/>
</dbReference>
<evidence type="ECO:0000256" key="5">
    <source>
        <dbReference type="ARBA" id="ARBA00022723"/>
    </source>
</evidence>
<evidence type="ECO:0000259" key="8">
    <source>
        <dbReference type="Pfam" id="PF14537"/>
    </source>
</evidence>
<comment type="subcellular location">
    <subcellularLocation>
        <location evidence="2">Cell envelope</location>
    </subcellularLocation>
</comment>
<keyword evidence="7" id="KW-0408">Iron</keyword>
<evidence type="ECO:0000256" key="4">
    <source>
        <dbReference type="ARBA" id="ARBA00022617"/>
    </source>
</evidence>
<dbReference type="InterPro" id="IPR036280">
    <property type="entry name" value="Multihaem_cyt_sf"/>
</dbReference>
<dbReference type="RefSeq" id="WP_168719051.1">
    <property type="nucleotide sequence ID" value="NZ_CP042909.1"/>
</dbReference>
<dbReference type="Proteomes" id="UP000501253">
    <property type="component" value="Chromosome"/>
</dbReference>
<evidence type="ECO:0000256" key="7">
    <source>
        <dbReference type="ARBA" id="ARBA00023004"/>
    </source>
</evidence>
<sequence length="191" mass="21769">MSERPNRTHAKRIVLGLILLIVLGAVVRSLLVPDDFGNHGSLFYKFYRKGAIQDELSRSPRHLTNASCESCHPWEYQLQSHSKHRTLSCEFCHGPWADHVNAQGQVIGALPNPTDKQAIKALCLRCHNRAIRARPRDPKVIKTVLLPDHLRQKHVREDHACDQCHLVHAPLYYINQMKAIWQNLLKGATGE</sequence>
<dbReference type="GO" id="GO:0030313">
    <property type="term" value="C:cell envelope"/>
    <property type="evidence" value="ECO:0007669"/>
    <property type="project" value="UniProtKB-SubCell"/>
</dbReference>
<gene>
    <name evidence="9" type="ORF">FVE67_02240</name>
</gene>
<comment type="cofactor">
    <cofactor evidence="1">
        <name>heme c</name>
        <dbReference type="ChEBI" id="CHEBI:61717"/>
    </cofactor>
</comment>
<keyword evidence="3" id="KW-0813">Transport</keyword>
<keyword evidence="6" id="KW-0249">Electron transport</keyword>
<organism evidence="9 10">
    <name type="scientific">Thermosulfurimonas marina</name>
    <dbReference type="NCBI Taxonomy" id="2047767"/>
    <lineage>
        <taxon>Bacteria</taxon>
        <taxon>Pseudomonadati</taxon>
        <taxon>Thermodesulfobacteriota</taxon>
        <taxon>Thermodesulfobacteria</taxon>
        <taxon>Thermodesulfobacteriales</taxon>
        <taxon>Thermodesulfobacteriaceae</taxon>
        <taxon>Thermosulfurimonas</taxon>
    </lineage>
</organism>
<keyword evidence="4" id="KW-0349">Heme</keyword>
<protein>
    <recommendedName>
        <fullName evidence="8">Tetrahaem cytochrome domain-containing protein</fullName>
    </recommendedName>
</protein>